<proteinExistence type="predicted"/>
<sequence length="212" mass="23273">AQLLHVGQHVWLDAAPRDMGDKYCGLVAGNEVEFFYYEVTDLVLGRMVCVRGEDASLGASMFHIMDERMYASLGYIRVCSAIGFRVKSLGKQIEQLARGFGMIGFFLKGLDETLYGGIGLVHTVGQQPEVKRGITIRAGKQAGLAIGIEPALKGAGFFQGMAKLNPDGAPLRYEFQYLLVVSGGAWPVVPVAVCICDRCKSLCAFTWEWQRR</sequence>
<comment type="caution">
    <text evidence="1">The sequence shown here is derived from an EMBL/GenBank/DDBJ whole genome shotgun (WGS) entry which is preliminary data.</text>
</comment>
<protein>
    <submittedName>
        <fullName evidence="1">Uncharacterized protein</fullName>
    </submittedName>
</protein>
<feature type="non-terminal residue" evidence="1">
    <location>
        <position position="1"/>
    </location>
</feature>
<dbReference type="Proteomes" id="UP000248116">
    <property type="component" value="Unassembled WGS sequence"/>
</dbReference>
<evidence type="ECO:0000313" key="2">
    <source>
        <dbReference type="Proteomes" id="UP000248116"/>
    </source>
</evidence>
<gene>
    <name evidence="1" type="ORF">C3920_13610</name>
</gene>
<accession>A0ABX5P3R3</accession>
<dbReference type="EMBL" id="PRCW01000114">
    <property type="protein sequence ID" value="PYD46721.1"/>
    <property type="molecule type" value="Genomic_DNA"/>
</dbReference>
<evidence type="ECO:0000313" key="1">
    <source>
        <dbReference type="EMBL" id="PYD46721.1"/>
    </source>
</evidence>
<organism evidence="1 2">
    <name type="scientific">Novacetimonas pomaceti</name>
    <dbReference type="NCBI Taxonomy" id="2021998"/>
    <lineage>
        <taxon>Bacteria</taxon>
        <taxon>Pseudomonadati</taxon>
        <taxon>Pseudomonadota</taxon>
        <taxon>Alphaproteobacteria</taxon>
        <taxon>Acetobacterales</taxon>
        <taxon>Acetobacteraceae</taxon>
        <taxon>Novacetimonas</taxon>
    </lineage>
</organism>
<keyword evidence="2" id="KW-1185">Reference proteome</keyword>
<reference evidence="1 2" key="1">
    <citation type="submission" date="2018-02" db="EMBL/GenBank/DDBJ databases">
        <authorList>
            <person name="Skraban J."/>
            <person name="Trcek J."/>
        </authorList>
    </citation>
    <scope>NUCLEOTIDE SEQUENCE [LARGE SCALE GENOMIC DNA]</scope>
    <source>
        <strain evidence="1 2">AV446</strain>
    </source>
</reference>
<name>A0ABX5P3R3_9PROT</name>